<accession>A0ABU6RBB6</accession>
<evidence type="ECO:0000313" key="2">
    <source>
        <dbReference type="Proteomes" id="UP001341840"/>
    </source>
</evidence>
<sequence length="160" mass="18380">MEEQELDSTYLSDGLQSLPRLPDQTSLLVALLISLINSRVDEGSVCLKEREENQGVKVKSLLGHHVIFEGRGGFIRESNELGFITVTSTSFWGSHGKRRRLNRFWEKGLHTWRRYFQLSPVLVHISFLRYSVSGHLDEVARLSNFLNGRGRHAIERPIYS</sequence>
<reference evidence="1 2" key="1">
    <citation type="journal article" date="2023" name="Plants (Basel)">
        <title>Bridging the Gap: Combining Genomics and Transcriptomics Approaches to Understand Stylosanthes scabra, an Orphan Legume from the Brazilian Caatinga.</title>
        <authorList>
            <person name="Ferreira-Neto J.R.C."/>
            <person name="da Silva M.D."/>
            <person name="Binneck E."/>
            <person name="de Melo N.F."/>
            <person name="da Silva R.H."/>
            <person name="de Melo A.L.T.M."/>
            <person name="Pandolfi V."/>
            <person name="Bustamante F.O."/>
            <person name="Brasileiro-Vidal A.C."/>
            <person name="Benko-Iseppon A.M."/>
        </authorList>
    </citation>
    <scope>NUCLEOTIDE SEQUENCE [LARGE SCALE GENOMIC DNA]</scope>
    <source>
        <tissue evidence="1">Leaves</tissue>
    </source>
</reference>
<gene>
    <name evidence="1" type="ORF">PIB30_028658</name>
</gene>
<name>A0ABU6RBB6_9FABA</name>
<dbReference type="Proteomes" id="UP001341840">
    <property type="component" value="Unassembled WGS sequence"/>
</dbReference>
<protein>
    <submittedName>
        <fullName evidence="1">Uncharacterized protein</fullName>
    </submittedName>
</protein>
<evidence type="ECO:0000313" key="1">
    <source>
        <dbReference type="EMBL" id="MED6121284.1"/>
    </source>
</evidence>
<dbReference type="EMBL" id="JASCZI010030322">
    <property type="protein sequence ID" value="MED6121284.1"/>
    <property type="molecule type" value="Genomic_DNA"/>
</dbReference>
<keyword evidence="2" id="KW-1185">Reference proteome</keyword>
<comment type="caution">
    <text evidence="1">The sequence shown here is derived from an EMBL/GenBank/DDBJ whole genome shotgun (WGS) entry which is preliminary data.</text>
</comment>
<organism evidence="1 2">
    <name type="scientific">Stylosanthes scabra</name>
    <dbReference type="NCBI Taxonomy" id="79078"/>
    <lineage>
        <taxon>Eukaryota</taxon>
        <taxon>Viridiplantae</taxon>
        <taxon>Streptophyta</taxon>
        <taxon>Embryophyta</taxon>
        <taxon>Tracheophyta</taxon>
        <taxon>Spermatophyta</taxon>
        <taxon>Magnoliopsida</taxon>
        <taxon>eudicotyledons</taxon>
        <taxon>Gunneridae</taxon>
        <taxon>Pentapetalae</taxon>
        <taxon>rosids</taxon>
        <taxon>fabids</taxon>
        <taxon>Fabales</taxon>
        <taxon>Fabaceae</taxon>
        <taxon>Papilionoideae</taxon>
        <taxon>50 kb inversion clade</taxon>
        <taxon>dalbergioids sensu lato</taxon>
        <taxon>Dalbergieae</taxon>
        <taxon>Pterocarpus clade</taxon>
        <taxon>Stylosanthes</taxon>
    </lineage>
</organism>
<proteinExistence type="predicted"/>